<accession>A0ABN1ST42</accession>
<gene>
    <name evidence="1" type="ORF">GCM10009564_06630</name>
</gene>
<dbReference type="EMBL" id="BAAAHU010000003">
    <property type="protein sequence ID" value="GAA1004479.1"/>
    <property type="molecule type" value="Genomic_DNA"/>
</dbReference>
<sequence length="72" mass="7940">MLFNGLGTKISGQGCAGFPAYTPEDRRRLVGVADRLTAYWGQQVFVEVQDQCRLRFCLAGYETRPEALPSGA</sequence>
<evidence type="ECO:0000313" key="1">
    <source>
        <dbReference type="EMBL" id="GAA1004479.1"/>
    </source>
</evidence>
<keyword evidence="2" id="KW-1185">Reference proteome</keyword>
<dbReference type="RefSeq" id="WP_301476946.1">
    <property type="nucleotide sequence ID" value="NZ_BAAAHU010000003.1"/>
</dbReference>
<evidence type="ECO:0000313" key="2">
    <source>
        <dbReference type="Proteomes" id="UP001501072"/>
    </source>
</evidence>
<organism evidence="1 2">
    <name type="scientific">Streptomyces thermogriseus</name>
    <dbReference type="NCBI Taxonomy" id="75292"/>
    <lineage>
        <taxon>Bacteria</taxon>
        <taxon>Bacillati</taxon>
        <taxon>Actinomycetota</taxon>
        <taxon>Actinomycetes</taxon>
        <taxon>Kitasatosporales</taxon>
        <taxon>Streptomycetaceae</taxon>
        <taxon>Streptomyces</taxon>
    </lineage>
</organism>
<dbReference type="Proteomes" id="UP001501072">
    <property type="component" value="Unassembled WGS sequence"/>
</dbReference>
<name>A0ABN1ST42_9ACTN</name>
<proteinExistence type="predicted"/>
<reference evidence="1 2" key="1">
    <citation type="journal article" date="2019" name="Int. J. Syst. Evol. Microbiol.">
        <title>The Global Catalogue of Microorganisms (GCM) 10K type strain sequencing project: providing services to taxonomists for standard genome sequencing and annotation.</title>
        <authorList>
            <consortium name="The Broad Institute Genomics Platform"/>
            <consortium name="The Broad Institute Genome Sequencing Center for Infectious Disease"/>
            <person name="Wu L."/>
            <person name="Ma J."/>
        </authorList>
    </citation>
    <scope>NUCLEOTIDE SEQUENCE [LARGE SCALE GENOMIC DNA]</scope>
    <source>
        <strain evidence="1 2">JCM 11269</strain>
    </source>
</reference>
<comment type="caution">
    <text evidence="1">The sequence shown here is derived from an EMBL/GenBank/DDBJ whole genome shotgun (WGS) entry which is preliminary data.</text>
</comment>
<protein>
    <submittedName>
        <fullName evidence="1">Uncharacterized protein</fullName>
    </submittedName>
</protein>